<proteinExistence type="predicted"/>
<feature type="transmembrane region" description="Helical" evidence="1">
    <location>
        <begin position="454"/>
        <end position="470"/>
    </location>
</feature>
<dbReference type="RefSeq" id="WP_119436696.1">
    <property type="nucleotide sequence ID" value="NZ_QWGR01000002.1"/>
</dbReference>
<organism evidence="2 3">
    <name type="scientific">Maribellus luteus</name>
    <dbReference type="NCBI Taxonomy" id="2305463"/>
    <lineage>
        <taxon>Bacteria</taxon>
        <taxon>Pseudomonadati</taxon>
        <taxon>Bacteroidota</taxon>
        <taxon>Bacteroidia</taxon>
        <taxon>Marinilabiliales</taxon>
        <taxon>Prolixibacteraceae</taxon>
        <taxon>Maribellus</taxon>
    </lineage>
</organism>
<dbReference type="AlphaFoldDB" id="A0A399T4I8"/>
<keyword evidence="1" id="KW-1133">Transmembrane helix</keyword>
<keyword evidence="3" id="KW-1185">Reference proteome</keyword>
<dbReference type="OrthoDB" id="501484at2"/>
<accession>A0A399T4I8</accession>
<evidence type="ECO:0000256" key="1">
    <source>
        <dbReference type="SAM" id="Phobius"/>
    </source>
</evidence>
<dbReference type="Proteomes" id="UP000265926">
    <property type="component" value="Unassembled WGS sequence"/>
</dbReference>
<sequence length="546" mass="62715">MKTNLKQENEGVLIGQGRSGKVYRIHEDGNDLAVKVFSGVDGLTDLVNYVLTGAPNAYGWSEDAVKCAHLRRQILEQLLFYWFGSKVRIAKSFGDAWHEPEKSFKISTEFVTGRPAKLHHPFSGKCDWELGDLTRNVMKPLQQRLADSGFDGLVWQAGKGNPIALNNFLLGEDKTWIWIDAESGVPALFPLNPLSLLGYYLPKSFRYKRALFDDVDVPKLRSYVVERREDLVGLLSEDGFILLLERIKKLDKHQKAWKALGRVQKSINYQLIKEKITREEAEFYSEHKFQWIKKELLRLGKRAFVKLFVKLPAKLYGWLRSVRYLKLIKDSVRFLFNGDYRKQSVDALLKQRITDWEKRGQLSRKSADFLREQADRELASPYLSDFIILIGLKPLMNVVELFVLPALFAAGLINEAVLVLGVALGGIIYRTLYTLGRMIYERLVLPADKRHPRWIALFVGMIPTFGNLAYPTQMVYAASSKSLELSEFLMYDISTRIGAKIPIWGGKDTLTEHFFNHLPDVVIRNRKAFKKRKLMKIRRKQAAALS</sequence>
<gene>
    <name evidence="2" type="ORF">D1614_04495</name>
</gene>
<feature type="transmembrane region" description="Helical" evidence="1">
    <location>
        <begin position="416"/>
        <end position="433"/>
    </location>
</feature>
<protein>
    <submittedName>
        <fullName evidence="2">Uncharacterized protein</fullName>
    </submittedName>
</protein>
<evidence type="ECO:0000313" key="3">
    <source>
        <dbReference type="Proteomes" id="UP000265926"/>
    </source>
</evidence>
<keyword evidence="1" id="KW-0472">Membrane</keyword>
<evidence type="ECO:0000313" key="2">
    <source>
        <dbReference type="EMBL" id="RIJ50009.1"/>
    </source>
</evidence>
<reference evidence="2 3" key="1">
    <citation type="submission" date="2018-08" db="EMBL/GenBank/DDBJ databases">
        <title>Pallidiluteibacterium maritimus gen. nov., sp. nov., isolated from coastal sediment.</title>
        <authorList>
            <person name="Zhou L.Y."/>
        </authorList>
    </citation>
    <scope>NUCLEOTIDE SEQUENCE [LARGE SCALE GENOMIC DNA]</scope>
    <source>
        <strain evidence="2 3">XSD2</strain>
    </source>
</reference>
<comment type="caution">
    <text evidence="2">The sequence shown here is derived from an EMBL/GenBank/DDBJ whole genome shotgun (WGS) entry which is preliminary data.</text>
</comment>
<keyword evidence="1" id="KW-0812">Transmembrane</keyword>
<dbReference type="EMBL" id="QWGR01000002">
    <property type="protein sequence ID" value="RIJ50009.1"/>
    <property type="molecule type" value="Genomic_DNA"/>
</dbReference>
<name>A0A399T4I8_9BACT</name>